<keyword evidence="6" id="KW-1185">Reference proteome</keyword>
<dbReference type="Proteomes" id="UP000192247">
    <property type="component" value="Unassembled WGS sequence"/>
</dbReference>
<evidence type="ECO:0000256" key="2">
    <source>
        <dbReference type="ARBA" id="ARBA00043942"/>
    </source>
</evidence>
<reference evidence="5 6" key="1">
    <citation type="journal article" date="2017" name="Gigascience">
        <title>Draft genome of the honey bee ectoparasitic mite, Tropilaelaps mercedesae, is shaped by the parasitic life history.</title>
        <authorList>
            <person name="Dong X."/>
            <person name="Armstrong S.D."/>
            <person name="Xia D."/>
            <person name="Makepeace B.L."/>
            <person name="Darby A.C."/>
            <person name="Kadowaki T."/>
        </authorList>
    </citation>
    <scope>NUCLEOTIDE SEQUENCE [LARGE SCALE GENOMIC DNA]</scope>
    <source>
        <strain evidence="5">Wuxi-XJTLU</strain>
    </source>
</reference>
<evidence type="ECO:0000313" key="6">
    <source>
        <dbReference type="Proteomes" id="UP000192247"/>
    </source>
</evidence>
<dbReference type="OrthoDB" id="5946508at2759"/>
<dbReference type="STRING" id="418985.A0A1V9XKL2"/>
<comment type="similarity">
    <text evidence="1">Belongs to the UPF0545 family.</text>
</comment>
<dbReference type="PANTHER" id="PTHR28052">
    <property type="entry name" value="UPF0545 PROTEIN C22ORF39"/>
    <property type="match status" value="1"/>
</dbReference>
<proteinExistence type="inferred from homology"/>
<accession>A0A1V9XKL2</accession>
<dbReference type="InterPro" id="IPR021475">
    <property type="entry name" value="Pants/Emi1-like"/>
</dbReference>
<dbReference type="PANTHER" id="PTHR28052:SF1">
    <property type="entry name" value="UPF0545 PROTEIN C22ORF39"/>
    <property type="match status" value="1"/>
</dbReference>
<organism evidence="5 6">
    <name type="scientific">Tropilaelaps mercedesae</name>
    <dbReference type="NCBI Taxonomy" id="418985"/>
    <lineage>
        <taxon>Eukaryota</taxon>
        <taxon>Metazoa</taxon>
        <taxon>Ecdysozoa</taxon>
        <taxon>Arthropoda</taxon>
        <taxon>Chelicerata</taxon>
        <taxon>Arachnida</taxon>
        <taxon>Acari</taxon>
        <taxon>Parasitiformes</taxon>
        <taxon>Mesostigmata</taxon>
        <taxon>Gamasina</taxon>
        <taxon>Dermanyssoidea</taxon>
        <taxon>Laelapidae</taxon>
        <taxon>Tropilaelaps</taxon>
    </lineage>
</organism>
<evidence type="ECO:0000313" key="5">
    <source>
        <dbReference type="EMBL" id="OQR74055.1"/>
    </source>
</evidence>
<evidence type="ECO:0000256" key="3">
    <source>
        <dbReference type="ARBA" id="ARBA00044072"/>
    </source>
</evidence>
<dbReference type="FunCoup" id="A0A1V9XKL2">
    <property type="interactions" value="50"/>
</dbReference>
<comment type="caution">
    <text evidence="5">The sequence shown here is derived from an EMBL/GenBank/DDBJ whole genome shotgun (WGS) entry which is preliminary data.</text>
</comment>
<dbReference type="AlphaFoldDB" id="A0A1V9XKL2"/>
<dbReference type="EMBL" id="MNPL01008785">
    <property type="protein sequence ID" value="OQR74055.1"/>
    <property type="molecule type" value="Genomic_DNA"/>
</dbReference>
<dbReference type="GO" id="GO:0043083">
    <property type="term" value="C:synaptic cleft"/>
    <property type="evidence" value="ECO:0007669"/>
    <property type="project" value="UniProtKB-SubCell"/>
</dbReference>
<comment type="subcellular location">
    <subcellularLocation>
        <location evidence="2">Synaptic cleft</location>
    </subcellularLocation>
</comment>
<dbReference type="InParanoid" id="A0A1V9XKL2"/>
<protein>
    <recommendedName>
        <fullName evidence="3">Synaptic plasticity regulator PANTS</fullName>
    </recommendedName>
    <alternativeName>
        <fullName evidence="4">Plasticity-associated neural transcript short</fullName>
    </alternativeName>
</protein>
<gene>
    <name evidence="5" type="ORF">BIW11_09342</name>
</gene>
<sequence>MSEDSAKNEENVVREESKLSKYHWMVRPCEYYSDEFKDCTSLKARLHQRFIYGEFINCEQWRTDAENCMKWRNAKDVQALDTVTKSELKKKISRHLSTRATAAVWEFRDTPPSAEEWKPELPPHLKKRMENSTIGLVTEDGQGSFRRNCCIM</sequence>
<name>A0A1V9XKL2_9ACAR</name>
<evidence type="ECO:0000256" key="1">
    <source>
        <dbReference type="ARBA" id="ARBA00006412"/>
    </source>
</evidence>
<evidence type="ECO:0000256" key="4">
    <source>
        <dbReference type="ARBA" id="ARBA00044235"/>
    </source>
</evidence>
<dbReference type="Pfam" id="PF11326">
    <property type="entry name" value="PANTS-like"/>
    <property type="match status" value="1"/>
</dbReference>